<reference evidence="2 3" key="1">
    <citation type="submission" date="2020-01" db="EMBL/GenBank/DDBJ databases">
        <authorList>
            <person name="Kim M.K."/>
        </authorList>
    </citation>
    <scope>NUCLEOTIDE SEQUENCE [LARGE SCALE GENOMIC DNA]</scope>
    <source>
        <strain evidence="2 3">172606-1</strain>
    </source>
</reference>
<name>A0A6C0GR89_9BACT</name>
<dbReference type="AlphaFoldDB" id="A0A6C0GR89"/>
<evidence type="ECO:0000313" key="3">
    <source>
        <dbReference type="Proteomes" id="UP000480178"/>
    </source>
</evidence>
<protein>
    <submittedName>
        <fullName evidence="2">Uncharacterized protein</fullName>
    </submittedName>
</protein>
<keyword evidence="1" id="KW-0732">Signal</keyword>
<sequence length="472" mass="53754">MYPRLTILSLFVFFCHFSASAQVHGVSLSKQTFVLPGRKFYISDIIDARIDKNNIGWVRKGLTNTKMEADLKKRFKPELMDFFNRNLPPYTNLQPVIVKVLKFQITEHNGAATESAKAEIVIDFIYKQEDNYYNLFRGIGVTKSGNLDVTLMHADNIRSALVQCLTQFVNEDIEHYLERASVSNWEEISKDFIATLETHQYPILTDSVLKKGIYQRFSDFRNNSPVTAPNLVMEQVSREAKHLQHIYEVKPYLLDEKGNRKSLKNVWGFSDGENLYIYHDKDYFLMDRSGGTYAFYAFGPTQTNYTAITAGAVMGGLVGAVAIGAATQKSTQAEYILDMITGHVTMKDKASIEDTPAITPEYPASINIYWWSGTSKDQALEVYVNDSLVRTIVPKYQLVFDWETQASEIKICVKNQQEACFTFVPSFKKTNYIACSINTKGGINQPEIKSVEAQEGEFYIKKIKSLEEKEKK</sequence>
<feature type="signal peptide" evidence="1">
    <location>
        <begin position="1"/>
        <end position="21"/>
    </location>
</feature>
<dbReference type="KEGG" id="rhoz:GXP67_29975"/>
<dbReference type="Proteomes" id="UP000480178">
    <property type="component" value="Chromosome"/>
</dbReference>
<evidence type="ECO:0000256" key="1">
    <source>
        <dbReference type="SAM" id="SignalP"/>
    </source>
</evidence>
<keyword evidence="3" id="KW-1185">Reference proteome</keyword>
<accession>A0A6C0GR89</accession>
<proteinExistence type="predicted"/>
<dbReference type="EMBL" id="CP048222">
    <property type="protein sequence ID" value="QHT70581.1"/>
    <property type="molecule type" value="Genomic_DNA"/>
</dbReference>
<dbReference type="RefSeq" id="WP_162446558.1">
    <property type="nucleotide sequence ID" value="NZ_CP048222.1"/>
</dbReference>
<gene>
    <name evidence="2" type="ORF">GXP67_29975</name>
</gene>
<feature type="chain" id="PRO_5025524094" evidence="1">
    <location>
        <begin position="22"/>
        <end position="472"/>
    </location>
</feature>
<organism evidence="2 3">
    <name type="scientific">Rhodocytophaga rosea</name>
    <dbReference type="NCBI Taxonomy" id="2704465"/>
    <lineage>
        <taxon>Bacteria</taxon>
        <taxon>Pseudomonadati</taxon>
        <taxon>Bacteroidota</taxon>
        <taxon>Cytophagia</taxon>
        <taxon>Cytophagales</taxon>
        <taxon>Rhodocytophagaceae</taxon>
        <taxon>Rhodocytophaga</taxon>
    </lineage>
</organism>
<evidence type="ECO:0000313" key="2">
    <source>
        <dbReference type="EMBL" id="QHT70581.1"/>
    </source>
</evidence>